<dbReference type="Proteomes" id="UP000317717">
    <property type="component" value="Unassembled WGS sequence"/>
</dbReference>
<feature type="transmembrane region" description="Helical" evidence="2">
    <location>
        <begin position="258"/>
        <end position="282"/>
    </location>
</feature>
<evidence type="ECO:0008006" key="5">
    <source>
        <dbReference type="Google" id="ProtNLM"/>
    </source>
</evidence>
<feature type="transmembrane region" description="Helical" evidence="2">
    <location>
        <begin position="50"/>
        <end position="71"/>
    </location>
</feature>
<proteinExistence type="predicted"/>
<dbReference type="RefSeq" id="WP_141317003.1">
    <property type="nucleotide sequence ID" value="NZ_BJLJ01000028.1"/>
</dbReference>
<dbReference type="AlphaFoldDB" id="A0A4Y3JEE3"/>
<sequence length="315" mass="36497">MRKIFIVLGLVTFLIWFFFPLLFKIWVFNILVKPPFTTANYSELGPIGDIFGGLTALFTSATLIIVIYSAYLQRQANKDAREAMAEQLKQAKEASAEQLKQAKESTKQQLDLAEITRDAQIKESQNAIFATKFYSLLNFKKDKLNSFTLQRIIIDKTYGPKEIQENPMEAIDVISLSFYQISKRDNKRFLNLTDIQLQSEFQQIARENGYKSVSILIAYFYLYTSLCELIANSEISHNDKEFYKNVLSNSMSQGEQILLFWLVPMFLSINISGSEIFTMFGYSDAFEPFALKFHKKDHFRNDEWKNIFLDNKTPA</sequence>
<organism evidence="3 4">
    <name type="scientific">Acinetobacter pittii</name>
    <name type="common">Acinetobacter genomosp. 3</name>
    <dbReference type="NCBI Taxonomy" id="48296"/>
    <lineage>
        <taxon>Bacteria</taxon>
        <taxon>Pseudomonadati</taxon>
        <taxon>Pseudomonadota</taxon>
        <taxon>Gammaproteobacteria</taxon>
        <taxon>Moraxellales</taxon>
        <taxon>Moraxellaceae</taxon>
        <taxon>Acinetobacter</taxon>
        <taxon>Acinetobacter calcoaceticus/baumannii complex</taxon>
    </lineage>
</organism>
<evidence type="ECO:0000256" key="2">
    <source>
        <dbReference type="SAM" id="Phobius"/>
    </source>
</evidence>
<protein>
    <recommendedName>
        <fullName evidence="5">Phage abortive infection protein</fullName>
    </recommendedName>
</protein>
<comment type="caution">
    <text evidence="3">The sequence shown here is derived from an EMBL/GenBank/DDBJ whole genome shotgun (WGS) entry which is preliminary data.</text>
</comment>
<evidence type="ECO:0000313" key="4">
    <source>
        <dbReference type="Proteomes" id="UP000317717"/>
    </source>
</evidence>
<reference evidence="3 4" key="1">
    <citation type="submission" date="2019-06" db="EMBL/GenBank/DDBJ databases">
        <title>Whole genome shotgun sequence of Acinetobacter pittii NBRC 110514.</title>
        <authorList>
            <person name="Hosoyama A."/>
            <person name="Uohara A."/>
            <person name="Ohji S."/>
            <person name="Ichikawa N."/>
        </authorList>
    </citation>
    <scope>NUCLEOTIDE SEQUENCE [LARGE SCALE GENOMIC DNA]</scope>
    <source>
        <strain evidence="3 4">NBRC 110514</strain>
    </source>
</reference>
<keyword evidence="1" id="KW-0175">Coiled coil</keyword>
<accession>A0A4Y3JEE3</accession>
<dbReference type="EMBL" id="BJLJ01000028">
    <property type="protein sequence ID" value="GEA69704.1"/>
    <property type="molecule type" value="Genomic_DNA"/>
</dbReference>
<feature type="coiled-coil region" evidence="1">
    <location>
        <begin position="74"/>
        <end position="116"/>
    </location>
</feature>
<keyword evidence="2" id="KW-0472">Membrane</keyword>
<keyword evidence="2" id="KW-0812">Transmembrane</keyword>
<gene>
    <name evidence="3" type="ORF">PA3_38620</name>
</gene>
<keyword evidence="2" id="KW-1133">Transmembrane helix</keyword>
<feature type="transmembrane region" description="Helical" evidence="2">
    <location>
        <begin position="7"/>
        <end position="30"/>
    </location>
</feature>
<evidence type="ECO:0000313" key="3">
    <source>
        <dbReference type="EMBL" id="GEA69704.1"/>
    </source>
</evidence>
<evidence type="ECO:0000256" key="1">
    <source>
        <dbReference type="SAM" id="Coils"/>
    </source>
</evidence>
<name>A0A4Y3JEE3_ACIPI</name>